<dbReference type="RefSeq" id="WP_236100032.1">
    <property type="nucleotide sequence ID" value="NZ_JAKGUD010000014.1"/>
</dbReference>
<dbReference type="CDD" id="cd10839">
    <property type="entry name" value="cpPDZ1_DegP-like"/>
    <property type="match status" value="1"/>
</dbReference>
<protein>
    <submittedName>
        <fullName evidence="11">Do family serine endopeptidase</fullName>
        <ecNumber evidence="11">3.4.21.107</ecNumber>
    </submittedName>
</protein>
<feature type="signal peptide" evidence="9">
    <location>
        <begin position="1"/>
        <end position="30"/>
    </location>
</feature>
<reference evidence="11 12" key="1">
    <citation type="submission" date="2022-01" db="EMBL/GenBank/DDBJ databases">
        <title>Dethiosulfovibrio faecalis sp. nov., a novel proteolytic, non-sulfur-reducing bacterium isolated from a marine aquaculture solid waste bioreactor.</title>
        <authorList>
            <person name="Grabowski S."/>
            <person name="Apolinario E."/>
            <person name="Schneider N."/>
            <person name="Marshall C.W."/>
            <person name="Sowers K.R."/>
        </authorList>
    </citation>
    <scope>NUCLEOTIDE SEQUENCE [LARGE SCALE GENOMIC DNA]</scope>
    <source>
        <strain evidence="11 12">DSM 12537</strain>
    </source>
</reference>
<dbReference type="Pfam" id="PF17820">
    <property type="entry name" value="PDZ_6"/>
    <property type="match status" value="1"/>
</dbReference>
<keyword evidence="8" id="KW-0720">Serine protease</keyword>
<dbReference type="EMBL" id="JAKGUD010000014">
    <property type="protein sequence ID" value="MCF4143328.1"/>
    <property type="molecule type" value="Genomic_DNA"/>
</dbReference>
<evidence type="ECO:0000256" key="1">
    <source>
        <dbReference type="ARBA" id="ARBA00004418"/>
    </source>
</evidence>
<name>A0ABS9EU83_9BACT</name>
<evidence type="ECO:0000313" key="11">
    <source>
        <dbReference type="EMBL" id="MCF4143328.1"/>
    </source>
</evidence>
<dbReference type="SMART" id="SM00228">
    <property type="entry name" value="PDZ"/>
    <property type="match status" value="2"/>
</dbReference>
<dbReference type="NCBIfam" id="TIGR02037">
    <property type="entry name" value="degP_htrA_DO"/>
    <property type="match status" value="1"/>
</dbReference>
<evidence type="ECO:0000256" key="2">
    <source>
        <dbReference type="ARBA" id="ARBA00010541"/>
    </source>
</evidence>
<comment type="similarity">
    <text evidence="2">Belongs to the peptidase S1C family.</text>
</comment>
<accession>A0ABS9EU83</accession>
<comment type="subcellular location">
    <subcellularLocation>
        <location evidence="1">Periplasm</location>
    </subcellularLocation>
</comment>
<dbReference type="Proteomes" id="UP001200430">
    <property type="component" value="Unassembled WGS sequence"/>
</dbReference>
<sequence length="465" mass="50156">MRNVKSITMRVVFSALMAVVLSLSAVSAQAQDVYTGNPVAAIFEQASPAVVNIDTEAMVRQSVSPFGDDPFFREFFGERFKEFSRMVPMRGKGSGFIVSEDGKILTNNHVVADADTITVTLSDGRTFDAKIVGKDPTFDLAVLKIEAKDLPILELGDSETTKVGEWAIAIGNPLGLEHTVTVGVVSAKNRSIHARNFNFDGFIQTDAAINPGNSGGPLLNMDGRVIGINTAIIPYAQGIGFAIPVNMAKQVMDDIVRYGKVRRGWLGVYIQPVTRDFAEAYKLDGTDGAVVSDVVPDSPAAKAGLKRGDVIISIDGKKVKDHQDFVMKVRHRMAGDEIALKVVRRGEERTLKAKLTEVDDTAGFGEASELGEIDILGVKVAVITGQLKDKYDLPSEDGLVILSVEERSSAAMVGLKEGDVILEANGHSLKTPSDLGRALKNEKGNAVLLVRRDGRTTFISISLRR</sequence>
<organism evidence="11 12">
    <name type="scientific">Dethiosulfovibrio marinus</name>
    <dbReference type="NCBI Taxonomy" id="133532"/>
    <lineage>
        <taxon>Bacteria</taxon>
        <taxon>Thermotogati</taxon>
        <taxon>Synergistota</taxon>
        <taxon>Synergistia</taxon>
        <taxon>Synergistales</taxon>
        <taxon>Dethiosulfovibrionaceae</taxon>
        <taxon>Dethiosulfovibrio</taxon>
    </lineage>
</organism>
<dbReference type="EC" id="3.4.21.107" evidence="11"/>
<dbReference type="PRINTS" id="PR00834">
    <property type="entry name" value="PROTEASES2C"/>
</dbReference>
<evidence type="ECO:0000256" key="7">
    <source>
        <dbReference type="ARBA" id="ARBA00022801"/>
    </source>
</evidence>
<keyword evidence="5" id="KW-0677">Repeat</keyword>
<evidence type="ECO:0000256" key="4">
    <source>
        <dbReference type="ARBA" id="ARBA00022729"/>
    </source>
</evidence>
<dbReference type="PROSITE" id="PS50106">
    <property type="entry name" value="PDZ"/>
    <property type="match status" value="2"/>
</dbReference>
<feature type="chain" id="PRO_5046701842" evidence="9">
    <location>
        <begin position="31"/>
        <end position="465"/>
    </location>
</feature>
<dbReference type="SUPFAM" id="SSF50156">
    <property type="entry name" value="PDZ domain-like"/>
    <property type="match status" value="2"/>
</dbReference>
<proteinExistence type="inferred from homology"/>
<dbReference type="Pfam" id="PF13180">
    <property type="entry name" value="PDZ_2"/>
    <property type="match status" value="1"/>
</dbReference>
<dbReference type="PANTHER" id="PTHR22939:SF129">
    <property type="entry name" value="SERINE PROTEASE HTRA2, MITOCHONDRIAL"/>
    <property type="match status" value="1"/>
</dbReference>
<dbReference type="Pfam" id="PF13365">
    <property type="entry name" value="Trypsin_2"/>
    <property type="match status" value="1"/>
</dbReference>
<keyword evidence="12" id="KW-1185">Reference proteome</keyword>
<dbReference type="InterPro" id="IPR036034">
    <property type="entry name" value="PDZ_sf"/>
</dbReference>
<dbReference type="GO" id="GO:0016787">
    <property type="term" value="F:hydrolase activity"/>
    <property type="evidence" value="ECO:0007669"/>
    <property type="project" value="UniProtKB-KW"/>
</dbReference>
<dbReference type="SUPFAM" id="SSF50494">
    <property type="entry name" value="Trypsin-like serine proteases"/>
    <property type="match status" value="1"/>
</dbReference>
<dbReference type="InterPro" id="IPR009003">
    <property type="entry name" value="Peptidase_S1_PA"/>
</dbReference>
<evidence type="ECO:0000256" key="9">
    <source>
        <dbReference type="SAM" id="SignalP"/>
    </source>
</evidence>
<evidence type="ECO:0000256" key="5">
    <source>
        <dbReference type="ARBA" id="ARBA00022737"/>
    </source>
</evidence>
<evidence type="ECO:0000256" key="6">
    <source>
        <dbReference type="ARBA" id="ARBA00022764"/>
    </source>
</evidence>
<dbReference type="Gene3D" id="2.40.10.120">
    <property type="match status" value="1"/>
</dbReference>
<evidence type="ECO:0000256" key="3">
    <source>
        <dbReference type="ARBA" id="ARBA00022670"/>
    </source>
</evidence>
<evidence type="ECO:0000259" key="10">
    <source>
        <dbReference type="PROSITE" id="PS50106"/>
    </source>
</evidence>
<dbReference type="InterPro" id="IPR001940">
    <property type="entry name" value="Peptidase_S1C"/>
</dbReference>
<dbReference type="InterPro" id="IPR011782">
    <property type="entry name" value="Pept_S1C_Do"/>
</dbReference>
<feature type="domain" description="PDZ" evidence="10">
    <location>
        <begin position="255"/>
        <end position="346"/>
    </location>
</feature>
<keyword evidence="6" id="KW-0574">Periplasm</keyword>
<evidence type="ECO:0000256" key="8">
    <source>
        <dbReference type="ARBA" id="ARBA00022825"/>
    </source>
</evidence>
<gene>
    <name evidence="11" type="ORF">L2W38_10940</name>
</gene>
<keyword evidence="4 9" id="KW-0732">Signal</keyword>
<comment type="caution">
    <text evidence="11">The sequence shown here is derived from an EMBL/GenBank/DDBJ whole genome shotgun (WGS) entry which is preliminary data.</text>
</comment>
<dbReference type="InterPro" id="IPR041489">
    <property type="entry name" value="PDZ_6"/>
</dbReference>
<dbReference type="InterPro" id="IPR001478">
    <property type="entry name" value="PDZ"/>
</dbReference>
<dbReference type="PANTHER" id="PTHR22939">
    <property type="entry name" value="SERINE PROTEASE FAMILY S1C HTRA-RELATED"/>
    <property type="match status" value="1"/>
</dbReference>
<dbReference type="Gene3D" id="2.30.42.10">
    <property type="match status" value="2"/>
</dbReference>
<keyword evidence="3" id="KW-0645">Protease</keyword>
<feature type="domain" description="PDZ" evidence="10">
    <location>
        <begin position="371"/>
        <end position="454"/>
    </location>
</feature>
<keyword evidence="7 11" id="KW-0378">Hydrolase</keyword>
<evidence type="ECO:0000313" key="12">
    <source>
        <dbReference type="Proteomes" id="UP001200430"/>
    </source>
</evidence>